<dbReference type="GO" id="GO:0051056">
    <property type="term" value="P:regulation of small GTPase mediated signal transduction"/>
    <property type="evidence" value="ECO:0007669"/>
    <property type="project" value="InterPro"/>
</dbReference>
<comment type="caution">
    <text evidence="3">The sequence shown here is derived from an EMBL/GenBank/DDBJ whole genome shotgun (WGS) entry which is preliminary data.</text>
</comment>
<dbReference type="PANTHER" id="PTHR10063">
    <property type="entry name" value="TUBERIN"/>
    <property type="match status" value="1"/>
</dbReference>
<dbReference type="Gene3D" id="3.40.50.11210">
    <property type="entry name" value="Rap/Ran-GAP"/>
    <property type="match status" value="1"/>
</dbReference>
<dbReference type="InterPro" id="IPR027107">
    <property type="entry name" value="Tuberin/Ral-act_asu"/>
</dbReference>
<dbReference type="GO" id="GO:0033596">
    <property type="term" value="C:TSC1-TSC2 complex"/>
    <property type="evidence" value="ECO:0007669"/>
    <property type="project" value="TreeGrafter"/>
</dbReference>
<feature type="non-terminal residue" evidence="3">
    <location>
        <position position="107"/>
    </location>
</feature>
<sequence>MIATQYAYAWWDVIIQMLYHTATLMPNREGDEQFAFKKLHIGNDYFQYVNIVIEPHSIGTVAAFTSDAHREEFYKVILQRAPGMPEFGMIGEFKVVSAKCLVDGILS</sequence>
<proteinExistence type="predicted"/>
<reference evidence="4" key="1">
    <citation type="journal article" date="2014" name="Genome Announc.">
        <title>Draft genome sequence of the plant-pathogenic soil fungus Rhizoctonia solani anastomosis group 3 strain Rhs1AP.</title>
        <authorList>
            <person name="Cubeta M.A."/>
            <person name="Thomas E."/>
            <person name="Dean R.A."/>
            <person name="Jabaji S."/>
            <person name="Neate S.M."/>
            <person name="Tavantzis S."/>
            <person name="Toda T."/>
            <person name="Vilgalys R."/>
            <person name="Bharathan N."/>
            <person name="Fedorova-Abrams N."/>
            <person name="Pakala S.B."/>
            <person name="Pakala S.M."/>
            <person name="Zafar N."/>
            <person name="Joardar V."/>
            <person name="Losada L."/>
            <person name="Nierman W.C."/>
        </authorList>
    </citation>
    <scope>NUCLEOTIDE SEQUENCE [LARGE SCALE GENOMIC DNA]</scope>
    <source>
        <strain evidence="4">AG-3</strain>
    </source>
</reference>
<gene>
    <name evidence="3" type="ORF">RSOL_307430</name>
</gene>
<protein>
    <submittedName>
        <fullName evidence="3">Rap/ran-GAP protein</fullName>
    </submittedName>
</protein>
<dbReference type="Proteomes" id="UP000030108">
    <property type="component" value="Unassembled WGS sequence"/>
</dbReference>
<dbReference type="Pfam" id="PF02145">
    <property type="entry name" value="Rap_GAP"/>
    <property type="match status" value="1"/>
</dbReference>
<organism evidence="3 4">
    <name type="scientific">Rhizoctonia solani AG-3 Rhs1AP</name>
    <dbReference type="NCBI Taxonomy" id="1086054"/>
    <lineage>
        <taxon>Eukaryota</taxon>
        <taxon>Fungi</taxon>
        <taxon>Dikarya</taxon>
        <taxon>Basidiomycota</taxon>
        <taxon>Agaricomycotina</taxon>
        <taxon>Agaricomycetes</taxon>
        <taxon>Cantharellales</taxon>
        <taxon>Ceratobasidiaceae</taxon>
        <taxon>Rhizoctonia</taxon>
    </lineage>
</organism>
<dbReference type="InterPro" id="IPR035974">
    <property type="entry name" value="Rap/Ran-GAP_sf"/>
</dbReference>
<keyword evidence="1" id="KW-0343">GTPase activation</keyword>
<evidence type="ECO:0000259" key="2">
    <source>
        <dbReference type="PROSITE" id="PS50085"/>
    </source>
</evidence>
<dbReference type="SUPFAM" id="SSF111347">
    <property type="entry name" value="Rap/Ran-GAP"/>
    <property type="match status" value="1"/>
</dbReference>
<dbReference type="AlphaFoldDB" id="A0A0A1ULU0"/>
<evidence type="ECO:0000256" key="1">
    <source>
        <dbReference type="ARBA" id="ARBA00022468"/>
    </source>
</evidence>
<evidence type="ECO:0000313" key="4">
    <source>
        <dbReference type="Proteomes" id="UP000030108"/>
    </source>
</evidence>
<dbReference type="GO" id="GO:0032007">
    <property type="term" value="P:negative regulation of TOR signaling"/>
    <property type="evidence" value="ECO:0007669"/>
    <property type="project" value="TreeGrafter"/>
</dbReference>
<dbReference type="PANTHER" id="PTHR10063:SF0">
    <property type="entry name" value="TUBERIN"/>
    <property type="match status" value="1"/>
</dbReference>
<name>A0A0A1ULU0_9AGAM</name>
<dbReference type="EMBL" id="JATN01000321">
    <property type="protein sequence ID" value="EUC59318.1"/>
    <property type="molecule type" value="Genomic_DNA"/>
</dbReference>
<accession>A0A0A1ULU0</accession>
<feature type="domain" description="Rap-GAP" evidence="2">
    <location>
        <begin position="1"/>
        <end position="107"/>
    </location>
</feature>
<dbReference type="InterPro" id="IPR000331">
    <property type="entry name" value="Rap/Ran_GAP_dom"/>
</dbReference>
<evidence type="ECO:0000313" key="3">
    <source>
        <dbReference type="EMBL" id="EUC59318.1"/>
    </source>
</evidence>
<dbReference type="PROSITE" id="PS50085">
    <property type="entry name" value="RAPGAP"/>
    <property type="match status" value="1"/>
</dbReference>
<dbReference type="GO" id="GO:0005096">
    <property type="term" value="F:GTPase activator activity"/>
    <property type="evidence" value="ECO:0007669"/>
    <property type="project" value="UniProtKB-KW"/>
</dbReference>
<dbReference type="GO" id="GO:0005634">
    <property type="term" value="C:nucleus"/>
    <property type="evidence" value="ECO:0007669"/>
    <property type="project" value="InterPro"/>
</dbReference>
<dbReference type="OrthoDB" id="19311at2759"/>